<evidence type="ECO:0000256" key="2">
    <source>
        <dbReference type="ARBA" id="ARBA00023125"/>
    </source>
</evidence>
<dbReference type="PROSITE" id="PS51078">
    <property type="entry name" value="ICLR_ED"/>
    <property type="match status" value="1"/>
</dbReference>
<dbReference type="GO" id="GO:0003677">
    <property type="term" value="F:DNA binding"/>
    <property type="evidence" value="ECO:0007669"/>
    <property type="project" value="UniProtKB-KW"/>
</dbReference>
<dbReference type="Gene3D" id="1.10.10.10">
    <property type="entry name" value="Winged helix-like DNA-binding domain superfamily/Winged helix DNA-binding domain"/>
    <property type="match status" value="1"/>
</dbReference>
<feature type="domain" description="HTH iclR-type" evidence="4">
    <location>
        <begin position="6"/>
        <end position="69"/>
    </location>
</feature>
<dbReference type="SMART" id="SM00346">
    <property type="entry name" value="HTH_ICLR"/>
    <property type="match status" value="1"/>
</dbReference>
<dbReference type="Gene3D" id="3.30.450.40">
    <property type="match status" value="1"/>
</dbReference>
<dbReference type="GO" id="GO:0003700">
    <property type="term" value="F:DNA-binding transcription factor activity"/>
    <property type="evidence" value="ECO:0007669"/>
    <property type="project" value="TreeGrafter"/>
</dbReference>
<proteinExistence type="predicted"/>
<keyword evidence="2" id="KW-0238">DNA-binding</keyword>
<dbReference type="Pfam" id="PF01614">
    <property type="entry name" value="IclR_C"/>
    <property type="match status" value="1"/>
</dbReference>
<dbReference type="OrthoDB" id="4068713at2"/>
<dbReference type="Pfam" id="PF09339">
    <property type="entry name" value="HTH_IclR"/>
    <property type="match status" value="1"/>
</dbReference>
<accession>A0A1T5IF90</accession>
<dbReference type="InterPro" id="IPR014757">
    <property type="entry name" value="Tscrpt_reg_IclR_C"/>
</dbReference>
<evidence type="ECO:0000313" key="7">
    <source>
        <dbReference type="Proteomes" id="UP000190857"/>
    </source>
</evidence>
<dbReference type="InterPro" id="IPR050707">
    <property type="entry name" value="HTH_MetabolicPath_Reg"/>
</dbReference>
<dbReference type="PANTHER" id="PTHR30136">
    <property type="entry name" value="HELIX-TURN-HELIX TRANSCRIPTIONAL REGULATOR, ICLR FAMILY"/>
    <property type="match status" value="1"/>
</dbReference>
<feature type="domain" description="IclR-ED" evidence="5">
    <location>
        <begin position="70"/>
        <end position="253"/>
    </location>
</feature>
<evidence type="ECO:0000313" key="6">
    <source>
        <dbReference type="EMBL" id="SKC37692.1"/>
    </source>
</evidence>
<dbReference type="RefSeq" id="WP_079726587.1">
    <property type="nucleotide sequence ID" value="NZ_FUZP01000001.1"/>
</dbReference>
<dbReference type="InterPro" id="IPR005471">
    <property type="entry name" value="Tscrpt_reg_IclR_N"/>
</dbReference>
<dbReference type="SUPFAM" id="SSF46785">
    <property type="entry name" value="Winged helix' DNA-binding domain"/>
    <property type="match status" value="1"/>
</dbReference>
<evidence type="ECO:0000256" key="3">
    <source>
        <dbReference type="ARBA" id="ARBA00023163"/>
    </source>
</evidence>
<dbReference type="PANTHER" id="PTHR30136:SF24">
    <property type="entry name" value="HTH-TYPE TRANSCRIPTIONAL REPRESSOR ALLR"/>
    <property type="match status" value="1"/>
</dbReference>
<sequence length="260" mass="26926">MPGEIQQGIGRAASVLEALGASTSGPLRASDIARATGLGASTTARLLGTLEELGYVSKLAAGPAYTIGPAILALSSAGLNQNAVHREARSAAQELAHRTGLSVNVAVRDGASSVYLCHFEGSLAPKSHTMVGLHQPLHASALGKCLLSGLGDDERRELLGDEPYPRYTKNTLTTFEALTADLARVAERGTALEDQELALGRLCVAAPIRDATGSVVAAISISGRLTVMNDHDLDALSEELVEVADRISVGLGMISAIPVR</sequence>
<protein>
    <submittedName>
        <fullName evidence="6">Transcriptional regulator, IclR family</fullName>
    </submittedName>
</protein>
<dbReference type="STRING" id="123320.SAMN06309945_0358"/>
<dbReference type="InterPro" id="IPR036390">
    <property type="entry name" value="WH_DNA-bd_sf"/>
</dbReference>
<evidence type="ECO:0000259" key="4">
    <source>
        <dbReference type="PROSITE" id="PS51077"/>
    </source>
</evidence>
<dbReference type="GO" id="GO:0045892">
    <property type="term" value="P:negative regulation of DNA-templated transcription"/>
    <property type="evidence" value="ECO:0007669"/>
    <property type="project" value="TreeGrafter"/>
</dbReference>
<dbReference type="InterPro" id="IPR036388">
    <property type="entry name" value="WH-like_DNA-bd_sf"/>
</dbReference>
<dbReference type="AlphaFoldDB" id="A0A1T5IF90"/>
<organism evidence="6 7">
    <name type="scientific">Okibacterium fritillariae</name>
    <dbReference type="NCBI Taxonomy" id="123320"/>
    <lineage>
        <taxon>Bacteria</taxon>
        <taxon>Bacillati</taxon>
        <taxon>Actinomycetota</taxon>
        <taxon>Actinomycetes</taxon>
        <taxon>Micrococcales</taxon>
        <taxon>Microbacteriaceae</taxon>
        <taxon>Okibacterium</taxon>
    </lineage>
</organism>
<keyword evidence="3" id="KW-0804">Transcription</keyword>
<reference evidence="6 7" key="1">
    <citation type="submission" date="2017-02" db="EMBL/GenBank/DDBJ databases">
        <authorList>
            <person name="Peterson S.W."/>
        </authorList>
    </citation>
    <scope>NUCLEOTIDE SEQUENCE [LARGE SCALE GENOMIC DNA]</scope>
    <source>
        <strain evidence="6 7">VKM Ac-2059</strain>
    </source>
</reference>
<keyword evidence="1" id="KW-0805">Transcription regulation</keyword>
<evidence type="ECO:0000256" key="1">
    <source>
        <dbReference type="ARBA" id="ARBA00023015"/>
    </source>
</evidence>
<dbReference type="PROSITE" id="PS51077">
    <property type="entry name" value="HTH_ICLR"/>
    <property type="match status" value="1"/>
</dbReference>
<name>A0A1T5IF90_9MICO</name>
<dbReference type="EMBL" id="FUZP01000001">
    <property type="protein sequence ID" value="SKC37692.1"/>
    <property type="molecule type" value="Genomic_DNA"/>
</dbReference>
<dbReference type="InterPro" id="IPR029016">
    <property type="entry name" value="GAF-like_dom_sf"/>
</dbReference>
<gene>
    <name evidence="6" type="ORF">SAMN06309945_0358</name>
</gene>
<dbReference type="Proteomes" id="UP000190857">
    <property type="component" value="Unassembled WGS sequence"/>
</dbReference>
<evidence type="ECO:0000259" key="5">
    <source>
        <dbReference type="PROSITE" id="PS51078"/>
    </source>
</evidence>
<dbReference type="SUPFAM" id="SSF55781">
    <property type="entry name" value="GAF domain-like"/>
    <property type="match status" value="1"/>
</dbReference>
<keyword evidence="7" id="KW-1185">Reference proteome</keyword>